<keyword evidence="5 7" id="KW-1133">Transmembrane helix</keyword>
<dbReference type="PANTHER" id="PTHR24221">
    <property type="entry name" value="ATP-BINDING CASSETTE SUB-FAMILY B"/>
    <property type="match status" value="1"/>
</dbReference>
<dbReference type="RefSeq" id="WP_209467449.1">
    <property type="nucleotide sequence ID" value="NZ_JAGGLG010000026.1"/>
</dbReference>
<protein>
    <submittedName>
        <fullName evidence="10">ATP-binding cassette subfamily B protein</fullName>
    </submittedName>
</protein>
<feature type="transmembrane region" description="Helical" evidence="7">
    <location>
        <begin position="158"/>
        <end position="181"/>
    </location>
</feature>
<dbReference type="InterPro" id="IPR039421">
    <property type="entry name" value="Type_1_exporter"/>
</dbReference>
<dbReference type="PROSITE" id="PS50893">
    <property type="entry name" value="ABC_TRANSPORTER_2"/>
    <property type="match status" value="1"/>
</dbReference>
<proteinExistence type="predicted"/>
<dbReference type="Pfam" id="PF00005">
    <property type="entry name" value="ABC_tran"/>
    <property type="match status" value="1"/>
</dbReference>
<dbReference type="Proteomes" id="UP001519289">
    <property type="component" value="Unassembled WGS sequence"/>
</dbReference>
<evidence type="ECO:0000313" key="10">
    <source>
        <dbReference type="EMBL" id="MBP2019335.1"/>
    </source>
</evidence>
<reference evidence="10 11" key="1">
    <citation type="submission" date="2021-03" db="EMBL/GenBank/DDBJ databases">
        <title>Genomic Encyclopedia of Type Strains, Phase IV (KMG-IV): sequencing the most valuable type-strain genomes for metagenomic binning, comparative biology and taxonomic classification.</title>
        <authorList>
            <person name="Goeker M."/>
        </authorList>
    </citation>
    <scope>NUCLEOTIDE SEQUENCE [LARGE SCALE GENOMIC DNA]</scope>
    <source>
        <strain evidence="10 11">DSM 27138</strain>
    </source>
</reference>
<sequence>MGRGGLRHLLLRNLLERILRRSGSGTAPGSVGEAISTLRDDVESVDGVVDWPFDVTAALAYASGAIAVLLTVDARITVAVFLPLAAVIATAQLLRTRLQHYRAASRQATARVTGVIGEIFTARQAIQVAGAEAAVVARLRRLGEERKRAVLRERLQDLSLDAVFTGTVNLGTGLTLLAAASAMRAGTFTIGDFALFATYLSQVAEFTSFVGYLVAMYQKTRIAFRRLVDLLQGAPPAALVAHHPVPLAGPLPDLPAPARSAGDRLRHFAVRGITVRHPRGGGIEDASLEIEPGTLTVITGRVGSGKSTLLRAMLGLVETQSGERFWNGRAVARPGEFLVPPRVAYVPQVPVLLSGTVRENICLGLPCADEALRRAVRDSALERDLLAFPQGLDTVIGTRGVRLSGGQIQRTAVARAPVREPELFVFDDISSALDVETEQQLWRRVLARGVACVAVSHRPAVLRQAHRIIVLDGGRIVGCGRLEELLETCPAMRDLWSASAEGAP</sequence>
<evidence type="ECO:0000256" key="3">
    <source>
        <dbReference type="ARBA" id="ARBA00022741"/>
    </source>
</evidence>
<comment type="subcellular location">
    <subcellularLocation>
        <location evidence="1">Cell membrane</location>
        <topology evidence="1">Multi-pass membrane protein</topology>
    </subcellularLocation>
</comment>
<keyword evidence="11" id="KW-1185">Reference proteome</keyword>
<dbReference type="SUPFAM" id="SSF52540">
    <property type="entry name" value="P-loop containing nucleoside triphosphate hydrolases"/>
    <property type="match status" value="1"/>
</dbReference>
<dbReference type="Gene3D" id="1.20.1560.10">
    <property type="entry name" value="ABC transporter type 1, transmembrane domain"/>
    <property type="match status" value="1"/>
</dbReference>
<feature type="transmembrane region" description="Helical" evidence="7">
    <location>
        <begin position="193"/>
        <end position="217"/>
    </location>
</feature>
<evidence type="ECO:0000256" key="7">
    <source>
        <dbReference type="SAM" id="Phobius"/>
    </source>
</evidence>
<dbReference type="PANTHER" id="PTHR24221:SF423">
    <property type="entry name" value="ABC TRANSPORTER"/>
    <property type="match status" value="1"/>
</dbReference>
<dbReference type="EMBL" id="JAGGLG010000026">
    <property type="protein sequence ID" value="MBP2019335.1"/>
    <property type="molecule type" value="Genomic_DNA"/>
</dbReference>
<keyword evidence="4 10" id="KW-0067">ATP-binding</keyword>
<dbReference type="GO" id="GO:0005524">
    <property type="term" value="F:ATP binding"/>
    <property type="evidence" value="ECO:0007669"/>
    <property type="project" value="UniProtKB-KW"/>
</dbReference>
<keyword evidence="6 7" id="KW-0472">Membrane</keyword>
<keyword evidence="2 7" id="KW-0812">Transmembrane</keyword>
<comment type="caution">
    <text evidence="10">The sequence shown here is derived from an EMBL/GenBank/DDBJ whole genome shotgun (WGS) entry which is preliminary data.</text>
</comment>
<dbReference type="InterPro" id="IPR036640">
    <property type="entry name" value="ABC1_TM_sf"/>
</dbReference>
<evidence type="ECO:0000256" key="4">
    <source>
        <dbReference type="ARBA" id="ARBA00022840"/>
    </source>
</evidence>
<feature type="transmembrane region" description="Helical" evidence="7">
    <location>
        <begin position="76"/>
        <end position="94"/>
    </location>
</feature>
<evidence type="ECO:0000256" key="2">
    <source>
        <dbReference type="ARBA" id="ARBA00022692"/>
    </source>
</evidence>
<dbReference type="Gene3D" id="3.40.50.300">
    <property type="entry name" value="P-loop containing nucleotide triphosphate hydrolases"/>
    <property type="match status" value="1"/>
</dbReference>
<feature type="domain" description="ABC transporter" evidence="8">
    <location>
        <begin position="268"/>
        <end position="498"/>
    </location>
</feature>
<dbReference type="InterPro" id="IPR011527">
    <property type="entry name" value="ABC1_TM_dom"/>
</dbReference>
<dbReference type="SUPFAM" id="SSF90123">
    <property type="entry name" value="ABC transporter transmembrane region"/>
    <property type="match status" value="1"/>
</dbReference>
<evidence type="ECO:0000256" key="6">
    <source>
        <dbReference type="ARBA" id="ARBA00023136"/>
    </source>
</evidence>
<name>A0ABS4JWH8_9FIRM</name>
<evidence type="ECO:0000313" key="11">
    <source>
        <dbReference type="Proteomes" id="UP001519289"/>
    </source>
</evidence>
<organism evidence="10 11">
    <name type="scientific">Symbiobacterium terraclitae</name>
    <dbReference type="NCBI Taxonomy" id="557451"/>
    <lineage>
        <taxon>Bacteria</taxon>
        <taxon>Bacillati</taxon>
        <taxon>Bacillota</taxon>
        <taxon>Clostridia</taxon>
        <taxon>Eubacteriales</taxon>
        <taxon>Symbiobacteriaceae</taxon>
        <taxon>Symbiobacterium</taxon>
    </lineage>
</organism>
<dbReference type="InterPro" id="IPR027417">
    <property type="entry name" value="P-loop_NTPase"/>
</dbReference>
<gene>
    <name evidence="10" type="ORF">J2Z79_002762</name>
</gene>
<dbReference type="PROSITE" id="PS50929">
    <property type="entry name" value="ABC_TM1F"/>
    <property type="match status" value="1"/>
</dbReference>
<evidence type="ECO:0000256" key="1">
    <source>
        <dbReference type="ARBA" id="ARBA00004651"/>
    </source>
</evidence>
<accession>A0ABS4JWH8</accession>
<evidence type="ECO:0000259" key="8">
    <source>
        <dbReference type="PROSITE" id="PS50893"/>
    </source>
</evidence>
<evidence type="ECO:0000259" key="9">
    <source>
        <dbReference type="PROSITE" id="PS50929"/>
    </source>
</evidence>
<keyword evidence="3" id="KW-0547">Nucleotide-binding</keyword>
<dbReference type="InterPro" id="IPR003439">
    <property type="entry name" value="ABC_transporter-like_ATP-bd"/>
</dbReference>
<dbReference type="SMART" id="SM00382">
    <property type="entry name" value="AAA"/>
    <property type="match status" value="1"/>
</dbReference>
<evidence type="ECO:0000256" key="5">
    <source>
        <dbReference type="ARBA" id="ARBA00022989"/>
    </source>
</evidence>
<dbReference type="InterPro" id="IPR003593">
    <property type="entry name" value="AAA+_ATPase"/>
</dbReference>
<dbReference type="Pfam" id="PF00664">
    <property type="entry name" value="ABC_membrane"/>
    <property type="match status" value="1"/>
</dbReference>
<feature type="domain" description="ABC transmembrane type-1" evidence="9">
    <location>
        <begin position="1"/>
        <end position="219"/>
    </location>
</feature>